<dbReference type="GO" id="GO:0000160">
    <property type="term" value="P:phosphorelay signal transduction system"/>
    <property type="evidence" value="ECO:0007669"/>
    <property type="project" value="InterPro"/>
</dbReference>
<keyword evidence="2" id="KW-0805">Transcription regulation</keyword>
<organism evidence="6 7">
    <name type="scientific">Rhizobium quercicola</name>
    <dbReference type="NCBI Taxonomy" id="2901226"/>
    <lineage>
        <taxon>Bacteria</taxon>
        <taxon>Pseudomonadati</taxon>
        <taxon>Pseudomonadota</taxon>
        <taxon>Alphaproteobacteria</taxon>
        <taxon>Hyphomicrobiales</taxon>
        <taxon>Rhizobiaceae</taxon>
        <taxon>Rhizobium/Agrobacterium group</taxon>
        <taxon>Rhizobium</taxon>
    </lineage>
</organism>
<dbReference type="InterPro" id="IPR011006">
    <property type="entry name" value="CheY-like_superfamily"/>
</dbReference>
<evidence type="ECO:0000256" key="1">
    <source>
        <dbReference type="ARBA" id="ARBA00022553"/>
    </source>
</evidence>
<accession>A0A9X1NU71</accession>
<dbReference type="InterPro" id="IPR001789">
    <property type="entry name" value="Sig_transdc_resp-reg_receiver"/>
</dbReference>
<dbReference type="Pfam" id="PF00072">
    <property type="entry name" value="Response_reg"/>
    <property type="match status" value="1"/>
</dbReference>
<keyword evidence="7" id="KW-1185">Reference proteome</keyword>
<feature type="modified residue" description="4-aspartylphosphate" evidence="4">
    <location>
        <position position="64"/>
    </location>
</feature>
<evidence type="ECO:0000256" key="2">
    <source>
        <dbReference type="ARBA" id="ARBA00023015"/>
    </source>
</evidence>
<dbReference type="Proteomes" id="UP001139089">
    <property type="component" value="Unassembled WGS sequence"/>
</dbReference>
<keyword evidence="1 4" id="KW-0597">Phosphoprotein</keyword>
<dbReference type="SUPFAM" id="SSF52172">
    <property type="entry name" value="CheY-like"/>
    <property type="match status" value="1"/>
</dbReference>
<comment type="caution">
    <text evidence="6">The sequence shown here is derived from an EMBL/GenBank/DDBJ whole genome shotgun (WGS) entry which is preliminary data.</text>
</comment>
<evidence type="ECO:0000256" key="3">
    <source>
        <dbReference type="ARBA" id="ARBA00023163"/>
    </source>
</evidence>
<dbReference type="PROSITE" id="PS50110">
    <property type="entry name" value="RESPONSE_REGULATORY"/>
    <property type="match status" value="1"/>
</dbReference>
<dbReference type="AlphaFoldDB" id="A0A9X1NU71"/>
<gene>
    <name evidence="6" type="ORF">LRX75_10110</name>
</gene>
<dbReference type="EMBL" id="JAJOZR010000006">
    <property type="protein sequence ID" value="MCD7109398.1"/>
    <property type="molecule type" value="Genomic_DNA"/>
</dbReference>
<dbReference type="Gene3D" id="3.40.50.2300">
    <property type="match status" value="1"/>
</dbReference>
<dbReference type="PANTHER" id="PTHR44591">
    <property type="entry name" value="STRESS RESPONSE REGULATOR PROTEIN 1"/>
    <property type="match status" value="1"/>
</dbReference>
<evidence type="ECO:0000259" key="5">
    <source>
        <dbReference type="PROSITE" id="PS50110"/>
    </source>
</evidence>
<sequence length="132" mass="14677">MNAVSEEHVIARHSILVVEDEPLILFDTIDMIEDEGFEAFEAANAAKALAVLEQHPYIDVLFTDIDMPGEMDGLALAQIVRKRWPDIAIVIVSGHHRPIGPEIPQGGKFLPKPYVREAVLRALKDVLKSLDD</sequence>
<evidence type="ECO:0000313" key="7">
    <source>
        <dbReference type="Proteomes" id="UP001139089"/>
    </source>
</evidence>
<keyword evidence="3" id="KW-0804">Transcription</keyword>
<dbReference type="InterPro" id="IPR050595">
    <property type="entry name" value="Bact_response_regulator"/>
</dbReference>
<dbReference type="RefSeq" id="WP_231814007.1">
    <property type="nucleotide sequence ID" value="NZ_JAJOZR010000006.1"/>
</dbReference>
<reference evidence="6" key="1">
    <citation type="submission" date="2021-12" db="EMBL/GenBank/DDBJ databases">
        <authorList>
            <person name="Li Y."/>
        </authorList>
    </citation>
    <scope>NUCLEOTIDE SEQUENCE</scope>
    <source>
        <strain evidence="6">DKSPLA3</strain>
    </source>
</reference>
<feature type="domain" description="Response regulatory" evidence="5">
    <location>
        <begin position="14"/>
        <end position="127"/>
    </location>
</feature>
<dbReference type="SMART" id="SM00448">
    <property type="entry name" value="REC"/>
    <property type="match status" value="1"/>
</dbReference>
<proteinExistence type="predicted"/>
<name>A0A9X1NU71_9HYPH</name>
<evidence type="ECO:0000256" key="4">
    <source>
        <dbReference type="PROSITE-ProRule" id="PRU00169"/>
    </source>
</evidence>
<evidence type="ECO:0000313" key="6">
    <source>
        <dbReference type="EMBL" id="MCD7109398.1"/>
    </source>
</evidence>
<dbReference type="PANTHER" id="PTHR44591:SF3">
    <property type="entry name" value="RESPONSE REGULATORY DOMAIN-CONTAINING PROTEIN"/>
    <property type="match status" value="1"/>
</dbReference>
<protein>
    <submittedName>
        <fullName evidence="6">Response regulator</fullName>
    </submittedName>
</protein>